<accession>A0A844Z581</accession>
<keyword evidence="2" id="KW-1185">Reference proteome</keyword>
<dbReference type="AlphaFoldDB" id="A0A844Z581"/>
<reference evidence="1 2" key="1">
    <citation type="submission" date="2019-12" db="EMBL/GenBank/DDBJ databases">
        <title>Genomic-based taxomic classification of the family Erythrobacteraceae.</title>
        <authorList>
            <person name="Xu L."/>
        </authorList>
    </citation>
    <scope>NUCLEOTIDE SEQUENCE [LARGE SCALE GENOMIC DNA]</scope>
    <source>
        <strain evidence="1 2">KCTC 42006</strain>
    </source>
</reference>
<evidence type="ECO:0000313" key="1">
    <source>
        <dbReference type="EMBL" id="MXO82426.1"/>
    </source>
</evidence>
<comment type="caution">
    <text evidence="1">The sequence shown here is derived from an EMBL/GenBank/DDBJ whole genome shotgun (WGS) entry which is preliminary data.</text>
</comment>
<dbReference type="Proteomes" id="UP000460290">
    <property type="component" value="Unassembled WGS sequence"/>
</dbReference>
<dbReference type="OrthoDB" id="7605672at2"/>
<organism evidence="1 2">
    <name type="scientific">Pontixanthobacter aestiaquae</name>
    <dbReference type="NCBI Taxonomy" id="1509367"/>
    <lineage>
        <taxon>Bacteria</taxon>
        <taxon>Pseudomonadati</taxon>
        <taxon>Pseudomonadota</taxon>
        <taxon>Alphaproteobacteria</taxon>
        <taxon>Sphingomonadales</taxon>
        <taxon>Erythrobacteraceae</taxon>
        <taxon>Pontixanthobacter</taxon>
    </lineage>
</organism>
<proteinExistence type="predicted"/>
<gene>
    <name evidence="1" type="ORF">GRI35_03420</name>
</gene>
<sequence>MMIGSWLVGADIVSIACFAYSRRMTPSLTNIREELFALEERQAQESQETLAEFIPDGQEFVVRLNEPAAVHLCRQILDCVTKDFSGAHCHFDDHNFVDKGKGRLRIEKIC</sequence>
<protein>
    <submittedName>
        <fullName evidence="1">Uncharacterized protein</fullName>
    </submittedName>
</protein>
<dbReference type="EMBL" id="WTYZ01000001">
    <property type="protein sequence ID" value="MXO82426.1"/>
    <property type="molecule type" value="Genomic_DNA"/>
</dbReference>
<evidence type="ECO:0000313" key="2">
    <source>
        <dbReference type="Proteomes" id="UP000460290"/>
    </source>
</evidence>
<name>A0A844Z581_9SPHN</name>
<dbReference type="RefSeq" id="WP_160612881.1">
    <property type="nucleotide sequence ID" value="NZ_JAUFQM010000001.1"/>
</dbReference>